<feature type="compositionally biased region" description="Pro residues" evidence="1">
    <location>
        <begin position="220"/>
        <end position="230"/>
    </location>
</feature>
<name>A0AAN6MLX9_9PEZI</name>
<feature type="compositionally biased region" description="Low complexity" evidence="1">
    <location>
        <begin position="172"/>
        <end position="195"/>
    </location>
</feature>
<dbReference type="EMBL" id="MU855520">
    <property type="protein sequence ID" value="KAK3902273.1"/>
    <property type="molecule type" value="Genomic_DNA"/>
</dbReference>
<feature type="compositionally biased region" description="Gly residues" evidence="1">
    <location>
        <begin position="317"/>
        <end position="340"/>
    </location>
</feature>
<protein>
    <submittedName>
        <fullName evidence="2">Uncharacterized protein</fullName>
    </submittedName>
</protein>
<dbReference type="Gene3D" id="3.30.450.30">
    <property type="entry name" value="Dynein light chain 2a, cytoplasmic"/>
    <property type="match status" value="1"/>
</dbReference>
<accession>A0AAN6MLX9</accession>
<feature type="region of interest" description="Disordered" evidence="1">
    <location>
        <begin position="316"/>
        <end position="340"/>
    </location>
</feature>
<gene>
    <name evidence="2" type="ORF">C8A05DRAFT_34024</name>
</gene>
<dbReference type="Proteomes" id="UP001303889">
    <property type="component" value="Unassembled WGS sequence"/>
</dbReference>
<sequence length="340" mass="34688">MSRVLQMPPPPPLLLTKRVTAFLRANLSPHIHSAMLTTPAGSLLAHASNLPASALRRQAAVAASLWALQAPANTAQPSPGPTGPAIPTGSTARTRRSGKPAVPAVTVQLDNGSVFVIRRLRCGMLFICMGGAEGTTGGAASHRPVPHHTRLSHTLPVRPSAADSTPQSQDETLSTATTTTTTATTTTLPTDTSPPISTPPPQHQQDQPPPPTITTTTATTPPPTTSPTPPQQTTTLPSSAPGTNPDLAVPTPPLGSPSESASIFSTHTAHTIGAASTTSTATVSGGSSVSMMRRQVEELARWLDERLGGLCVPEEGVGVGHGSGGVEGREGNGNGGVEVK</sequence>
<comment type="caution">
    <text evidence="2">The sequence shown here is derived from an EMBL/GenBank/DDBJ whole genome shotgun (WGS) entry which is preliminary data.</text>
</comment>
<keyword evidence="3" id="KW-1185">Reference proteome</keyword>
<feature type="compositionally biased region" description="Polar residues" evidence="1">
    <location>
        <begin position="162"/>
        <end position="171"/>
    </location>
</feature>
<dbReference type="AlphaFoldDB" id="A0AAN6MLX9"/>
<organism evidence="2 3">
    <name type="scientific">Staphylotrichum tortipilum</name>
    <dbReference type="NCBI Taxonomy" id="2831512"/>
    <lineage>
        <taxon>Eukaryota</taxon>
        <taxon>Fungi</taxon>
        <taxon>Dikarya</taxon>
        <taxon>Ascomycota</taxon>
        <taxon>Pezizomycotina</taxon>
        <taxon>Sordariomycetes</taxon>
        <taxon>Sordariomycetidae</taxon>
        <taxon>Sordariales</taxon>
        <taxon>Chaetomiaceae</taxon>
        <taxon>Staphylotrichum</taxon>
    </lineage>
</organism>
<feature type="region of interest" description="Disordered" evidence="1">
    <location>
        <begin position="72"/>
        <end position="99"/>
    </location>
</feature>
<evidence type="ECO:0000256" key="1">
    <source>
        <dbReference type="SAM" id="MobiDB-lite"/>
    </source>
</evidence>
<reference evidence="2" key="2">
    <citation type="submission" date="2023-05" db="EMBL/GenBank/DDBJ databases">
        <authorList>
            <consortium name="Lawrence Berkeley National Laboratory"/>
            <person name="Steindorff A."/>
            <person name="Hensen N."/>
            <person name="Bonometti L."/>
            <person name="Westerberg I."/>
            <person name="Brannstrom I.O."/>
            <person name="Guillou S."/>
            <person name="Cros-Aarteil S."/>
            <person name="Calhoun S."/>
            <person name="Haridas S."/>
            <person name="Kuo A."/>
            <person name="Mondo S."/>
            <person name="Pangilinan J."/>
            <person name="Riley R."/>
            <person name="Labutti K."/>
            <person name="Andreopoulos B."/>
            <person name="Lipzen A."/>
            <person name="Chen C."/>
            <person name="Yanf M."/>
            <person name="Daum C."/>
            <person name="Ng V."/>
            <person name="Clum A."/>
            <person name="Ohm R."/>
            <person name="Martin F."/>
            <person name="Silar P."/>
            <person name="Natvig D."/>
            <person name="Lalanne C."/>
            <person name="Gautier V."/>
            <person name="Ament-Velasquez S.L."/>
            <person name="Kruys A."/>
            <person name="Hutchinson M.I."/>
            <person name="Powell A.J."/>
            <person name="Barry K."/>
            <person name="Miller A.N."/>
            <person name="Grigoriev I.V."/>
            <person name="Debuchy R."/>
            <person name="Gladieux P."/>
            <person name="Thoren M.H."/>
            <person name="Johannesson H."/>
        </authorList>
    </citation>
    <scope>NUCLEOTIDE SEQUENCE</scope>
    <source>
        <strain evidence="2">CBS 103.79</strain>
    </source>
</reference>
<feature type="compositionally biased region" description="Pro residues" evidence="1">
    <location>
        <begin position="196"/>
        <end position="212"/>
    </location>
</feature>
<evidence type="ECO:0000313" key="2">
    <source>
        <dbReference type="EMBL" id="KAK3902273.1"/>
    </source>
</evidence>
<feature type="region of interest" description="Disordered" evidence="1">
    <location>
        <begin position="157"/>
        <end position="261"/>
    </location>
</feature>
<proteinExistence type="predicted"/>
<evidence type="ECO:0000313" key="3">
    <source>
        <dbReference type="Proteomes" id="UP001303889"/>
    </source>
</evidence>
<reference evidence="2" key="1">
    <citation type="journal article" date="2023" name="Mol. Phylogenet. Evol.">
        <title>Genome-scale phylogeny and comparative genomics of the fungal order Sordariales.</title>
        <authorList>
            <person name="Hensen N."/>
            <person name="Bonometti L."/>
            <person name="Westerberg I."/>
            <person name="Brannstrom I.O."/>
            <person name="Guillou S."/>
            <person name="Cros-Aarteil S."/>
            <person name="Calhoun S."/>
            <person name="Haridas S."/>
            <person name="Kuo A."/>
            <person name="Mondo S."/>
            <person name="Pangilinan J."/>
            <person name="Riley R."/>
            <person name="LaButti K."/>
            <person name="Andreopoulos B."/>
            <person name="Lipzen A."/>
            <person name="Chen C."/>
            <person name="Yan M."/>
            <person name="Daum C."/>
            <person name="Ng V."/>
            <person name="Clum A."/>
            <person name="Steindorff A."/>
            <person name="Ohm R.A."/>
            <person name="Martin F."/>
            <person name="Silar P."/>
            <person name="Natvig D.O."/>
            <person name="Lalanne C."/>
            <person name="Gautier V."/>
            <person name="Ament-Velasquez S.L."/>
            <person name="Kruys A."/>
            <person name="Hutchinson M.I."/>
            <person name="Powell A.J."/>
            <person name="Barry K."/>
            <person name="Miller A.N."/>
            <person name="Grigoriev I.V."/>
            <person name="Debuchy R."/>
            <person name="Gladieux P."/>
            <person name="Hiltunen Thoren M."/>
            <person name="Johannesson H."/>
        </authorList>
    </citation>
    <scope>NUCLEOTIDE SEQUENCE</scope>
    <source>
        <strain evidence="2">CBS 103.79</strain>
    </source>
</reference>